<dbReference type="eggNOG" id="COG2128">
    <property type="taxonomic scope" value="Bacteria"/>
</dbReference>
<sequence>MSTLVVWEETNFFTDKERAVLRFTEVLTTLNGKPISNAQYNDLSSFFINDEIITLTLAIAQINTWTRLMKTFQIEAGKYKVNYKKHRYLNIF</sequence>
<organism evidence="1 2">
    <name type="scientific">Nonlabens tegetincola</name>
    <dbReference type="NCBI Taxonomy" id="323273"/>
    <lineage>
        <taxon>Bacteria</taxon>
        <taxon>Pseudomonadati</taxon>
        <taxon>Bacteroidota</taxon>
        <taxon>Flavobacteriia</taxon>
        <taxon>Flavobacteriales</taxon>
        <taxon>Flavobacteriaceae</taxon>
        <taxon>Nonlabens</taxon>
    </lineage>
</organism>
<dbReference type="Proteomes" id="UP000029221">
    <property type="component" value="Unassembled WGS sequence"/>
</dbReference>
<dbReference type="InterPro" id="IPR029032">
    <property type="entry name" value="AhpD-like"/>
</dbReference>
<dbReference type="AlphaFoldDB" id="A0A090Q371"/>
<gene>
    <name evidence="1" type="ORF">JCM19294_35</name>
</gene>
<dbReference type="SUPFAM" id="SSF69118">
    <property type="entry name" value="AhpD-like"/>
    <property type="match status" value="1"/>
</dbReference>
<name>A0A090Q371_9FLAO</name>
<evidence type="ECO:0000313" key="2">
    <source>
        <dbReference type="Proteomes" id="UP000029221"/>
    </source>
</evidence>
<dbReference type="Gene3D" id="1.20.1290.10">
    <property type="entry name" value="AhpD-like"/>
    <property type="match status" value="1"/>
</dbReference>
<comment type="caution">
    <text evidence="1">The sequence shown here is derived from an EMBL/GenBank/DDBJ whole genome shotgun (WGS) entry which is preliminary data.</text>
</comment>
<proteinExistence type="predicted"/>
<dbReference type="STRING" id="319236.BST91_05715"/>
<accession>A0A090Q371</accession>
<dbReference type="EMBL" id="BBML01000006">
    <property type="protein sequence ID" value="GAK97499.1"/>
    <property type="molecule type" value="Genomic_DNA"/>
</dbReference>
<evidence type="ECO:0000313" key="1">
    <source>
        <dbReference type="EMBL" id="GAK97499.1"/>
    </source>
</evidence>
<protein>
    <submittedName>
        <fullName evidence="1">4-carboxymuconolactone decarboxylase domain protein</fullName>
    </submittedName>
</protein>
<reference evidence="1" key="1">
    <citation type="journal article" date="2014" name="Genome Announc.">
        <title>Draft Genome Sequences of Marine Flavobacterium Nonlabens Strains NR17, NR24, NR27, NR32, NR33, and Ara13.</title>
        <authorList>
            <person name="Nakanishi M."/>
            <person name="Meirelles P."/>
            <person name="Suzuki R."/>
            <person name="Takatani N."/>
            <person name="Mino S."/>
            <person name="Suda W."/>
            <person name="Oshima K."/>
            <person name="Hattori M."/>
            <person name="Ohkuma M."/>
            <person name="Hosokawa M."/>
            <person name="Miyashita K."/>
            <person name="Thompson F.L."/>
            <person name="Niwa A."/>
            <person name="Sawabe T."/>
            <person name="Sawabe T."/>
        </authorList>
    </citation>
    <scope>NUCLEOTIDE SEQUENCE [LARGE SCALE GENOMIC DNA]</scope>
    <source>
        <strain evidence="1">JCM 19294</strain>
    </source>
</reference>
<keyword evidence="2" id="KW-1185">Reference proteome</keyword>